<gene>
    <name evidence="1" type="ORF">HQ82_0223</name>
</gene>
<dbReference type="EMBL" id="KM209239">
    <property type="protein sequence ID" value="AIM51480.1"/>
    <property type="molecule type" value="Genomic_DNA"/>
</dbReference>
<accession>A0A140XAH5</accession>
<evidence type="ECO:0000313" key="1">
    <source>
        <dbReference type="EMBL" id="AIM51480.1"/>
    </source>
</evidence>
<organism evidence="1">
    <name type="scientific">Dickeya phage phiDP10.3</name>
    <dbReference type="NCBI Taxonomy" id="1542132"/>
    <lineage>
        <taxon>Viruses</taxon>
        <taxon>Duplodnaviria</taxon>
        <taxon>Heunggongvirae</taxon>
        <taxon>Uroviricota</taxon>
        <taxon>Caudoviricetes</taxon>
        <taxon>Pantevenvirales</taxon>
        <taxon>Ackermannviridae</taxon>
        <taxon>Aglimvirinae</taxon>
    </lineage>
</organism>
<proteinExistence type="predicted"/>
<name>A0A140XAH5_9CAUD</name>
<feature type="non-terminal residue" evidence="1">
    <location>
        <position position="71"/>
    </location>
</feature>
<sequence>MQMIIQNILLVSFYFTPIMWKTDQLNEQWLYWVQFNPLVHFFNIIREPMLGHLPDQNSIIIATAITVVLFI</sequence>
<protein>
    <submittedName>
        <fullName evidence="1">ABC-2 type transporter family protein</fullName>
    </submittedName>
</protein>
<reference evidence="1" key="1">
    <citation type="journal article" date="2015" name="PLoS ONE">
        <title>Genomic, proteomic and morphological characterization of two novel broad host lytic bacteriophages PhiPD10.3 and PhiPD23.1 infecting pectinolytic Pectobacterium spp. and Dickeya spp.</title>
        <authorList>
            <person name="Czajkowski R."/>
            <person name="Ozymko Z."/>
            <person name="de Jager V."/>
            <person name="Siwinska J."/>
            <person name="Smolarska A."/>
            <person name="Ossowicki A."/>
            <person name="Narajczyk M."/>
            <person name="Lojkowska E."/>
        </authorList>
    </citation>
    <scope>NUCLEOTIDE SEQUENCE</scope>
</reference>